<feature type="compositionally biased region" description="Low complexity" evidence="1">
    <location>
        <begin position="138"/>
        <end position="149"/>
    </location>
</feature>
<protein>
    <recommendedName>
        <fullName evidence="2">PPM-type phosphatase domain-containing protein</fullName>
    </recommendedName>
</protein>
<dbReference type="Pfam" id="PF00481">
    <property type="entry name" value="PP2C"/>
    <property type="match status" value="1"/>
</dbReference>
<evidence type="ECO:0000313" key="3">
    <source>
        <dbReference type="EMBL" id="OLP94642.1"/>
    </source>
</evidence>
<feature type="compositionally biased region" description="Low complexity" evidence="1">
    <location>
        <begin position="23"/>
        <end position="32"/>
    </location>
</feature>
<feature type="compositionally biased region" description="Basic and acidic residues" evidence="1">
    <location>
        <begin position="52"/>
        <end position="74"/>
    </location>
</feature>
<evidence type="ECO:0000259" key="2">
    <source>
        <dbReference type="Pfam" id="PF00481"/>
    </source>
</evidence>
<name>A0A1Q9DHI2_SYMMI</name>
<proteinExistence type="predicted"/>
<dbReference type="AlphaFoldDB" id="A0A1Q9DHI2"/>
<accession>A0A1Q9DHI2</accession>
<feature type="compositionally biased region" description="Basic and acidic residues" evidence="1">
    <location>
        <begin position="125"/>
        <end position="135"/>
    </location>
</feature>
<dbReference type="SUPFAM" id="SSF81606">
    <property type="entry name" value="PP2C-like"/>
    <property type="match status" value="1"/>
</dbReference>
<feature type="region of interest" description="Disordered" evidence="1">
    <location>
        <begin position="23"/>
        <end position="156"/>
    </location>
</feature>
<dbReference type="OrthoDB" id="10264738at2759"/>
<comment type="caution">
    <text evidence="3">The sequence shown here is derived from an EMBL/GenBank/DDBJ whole genome shotgun (WGS) entry which is preliminary data.</text>
</comment>
<gene>
    <name evidence="3" type="ORF">AK812_SmicGene23348</name>
</gene>
<feature type="domain" description="PPM-type phosphatase" evidence="2">
    <location>
        <begin position="310"/>
        <end position="402"/>
    </location>
</feature>
<dbReference type="Gene3D" id="3.60.40.10">
    <property type="entry name" value="PPM-type phosphatase domain"/>
    <property type="match status" value="1"/>
</dbReference>
<sequence length="724" mass="76606">MSGIAVSGSVTFKDGTAFLQISPKASSSATPPSDIPVSPGTIPTPWPSSTSRSDELILEKIRDGSQDTPHKMLAIEDTPEANRPVDVPAPDGTHANDSNDHIDNDIPAQVHAPEADAVAKQQPVQDKDQGNHNDSEDSSSNSSSSESDSVPNVNTSAWPRDFHDAYQCGLFMLDAGFAEKNTRRASIKMLRAVVKAKKAAKVEIIVANLGDGLVDVVKIVHFNKAVSGQTAAALCGGWMHHAICMVHGKPGDGQMAGDEREKAWHGPAGTRRCPGLTPPVILCAKGNTGVVQNQDNFSLCFLAGGWTLACCSDGHGFHGQLVATRVVTTVPHFIARKFADGLEERGVPAALAAAFDSAQKDLEAHSARFGWDCQASGASLIAALYNGSKVYTAHCGDARTLTQSGTDTRNVRRGPSVAAAACRDHRCMPVRVAPGEPAGDGDGGWQHRATLTSDKRMLELHLAQLEHCYCGRRCPGWCRRMQACIPVQLLKVENTHAACHGLQVKSELSNLSSLPTVAAELAKSSLLVCEAHPDPLWMLGRAKVISMGPHACLVDGWLLRRPADECNSTSGTCTWDVGTKAFRRASAPEPQFKSAFEILGKKASAEGSSSMDASEAIVKALTMAAMSGEQKSIPTWAGNVSCAMLCQAFAGRDTEMQQKPGGLQIADQGCGWETLLRLLLLQELLQPAECRAANDCVLGCSALGALTCRDSDASVSGSCALGPP</sequence>
<dbReference type="Proteomes" id="UP000186817">
    <property type="component" value="Unassembled WGS sequence"/>
</dbReference>
<organism evidence="3 4">
    <name type="scientific">Symbiodinium microadriaticum</name>
    <name type="common">Dinoflagellate</name>
    <name type="synonym">Zooxanthella microadriatica</name>
    <dbReference type="NCBI Taxonomy" id="2951"/>
    <lineage>
        <taxon>Eukaryota</taxon>
        <taxon>Sar</taxon>
        <taxon>Alveolata</taxon>
        <taxon>Dinophyceae</taxon>
        <taxon>Suessiales</taxon>
        <taxon>Symbiodiniaceae</taxon>
        <taxon>Symbiodinium</taxon>
    </lineage>
</organism>
<keyword evidence="4" id="KW-1185">Reference proteome</keyword>
<evidence type="ECO:0000313" key="4">
    <source>
        <dbReference type="Proteomes" id="UP000186817"/>
    </source>
</evidence>
<reference evidence="3 4" key="1">
    <citation type="submission" date="2016-02" db="EMBL/GenBank/DDBJ databases">
        <title>Genome analysis of coral dinoflagellate symbionts highlights evolutionary adaptations to a symbiotic lifestyle.</title>
        <authorList>
            <person name="Aranda M."/>
            <person name="Li Y."/>
            <person name="Liew Y.J."/>
            <person name="Baumgarten S."/>
            <person name="Simakov O."/>
            <person name="Wilson M."/>
            <person name="Piel J."/>
            <person name="Ashoor H."/>
            <person name="Bougouffa S."/>
            <person name="Bajic V.B."/>
            <person name="Ryu T."/>
            <person name="Ravasi T."/>
            <person name="Bayer T."/>
            <person name="Micklem G."/>
            <person name="Kim H."/>
            <person name="Bhak J."/>
            <person name="Lajeunesse T.C."/>
            <person name="Voolstra C.R."/>
        </authorList>
    </citation>
    <scope>NUCLEOTIDE SEQUENCE [LARGE SCALE GENOMIC DNA]</scope>
    <source>
        <strain evidence="3 4">CCMP2467</strain>
    </source>
</reference>
<evidence type="ECO:0000256" key="1">
    <source>
        <dbReference type="SAM" id="MobiDB-lite"/>
    </source>
</evidence>
<dbReference type="InterPro" id="IPR001932">
    <property type="entry name" value="PPM-type_phosphatase-like_dom"/>
</dbReference>
<dbReference type="InterPro" id="IPR036457">
    <property type="entry name" value="PPM-type-like_dom_sf"/>
</dbReference>
<dbReference type="EMBL" id="LSRX01000535">
    <property type="protein sequence ID" value="OLP94642.1"/>
    <property type="molecule type" value="Genomic_DNA"/>
</dbReference>